<dbReference type="STRING" id="1348853.LK12_00105"/>
<proteinExistence type="predicted"/>
<dbReference type="Pfam" id="PF13163">
    <property type="entry name" value="DUF3999"/>
    <property type="match status" value="1"/>
</dbReference>
<evidence type="ECO:0000313" key="3">
    <source>
        <dbReference type="Proteomes" id="UP000031057"/>
    </source>
</evidence>
<dbReference type="Proteomes" id="UP000031057">
    <property type="component" value="Unassembled WGS sequence"/>
</dbReference>
<feature type="transmembrane region" description="Helical" evidence="1">
    <location>
        <begin position="394"/>
        <end position="415"/>
    </location>
</feature>
<accession>A0A0B1ZUQ8</accession>
<evidence type="ECO:0000256" key="1">
    <source>
        <dbReference type="SAM" id="Phobius"/>
    </source>
</evidence>
<comment type="caution">
    <text evidence="2">The sequence shown here is derived from an EMBL/GenBank/DDBJ whole genome shotgun (WGS) entry which is preliminary data.</text>
</comment>
<protein>
    <recommendedName>
        <fullName evidence="4">DUF3999 domain-containing protein</fullName>
    </recommendedName>
</protein>
<sequence length="423" mass="45724">MPVESARGDKLQRLALPAKALIALRRSDHADLRVFDATGRAMPIAMGNDKAPDVKSEVPLPVHPIVGSSRALQIKGVTLRLDNADQARIVGLDGELVPAGVGETSVLGVLIDTRKLDDPVDALALDVDLPRGKPVTFTVEASTNLKDWSRLAEKVMVSVDDGQTVLGDRRIALEDADLRDRYVRVRWNQSPGDETIAIRAAEAVMVKRETRAPLAVAARGLEMPQPRDVLFSLPFATRLEGVRVKIAETDGVMPVTLFARGTSEESWHSLAAATLRGDQAGTTLWINSVDGSWRNFRLEADRRTAGFSRPPKVELLLPRLELLVRFDGTPPYRLAAGLADAPDTFLTRDEIAPGMEAADQSALPVAKTVASSTSPLIVAVDPAGLDKGKASRTWILWAVLVLGTLVLAFAAFRLLRGSRDPTI</sequence>
<keyword evidence="1" id="KW-0472">Membrane</keyword>
<gene>
    <name evidence="2" type="ORF">LK12_00105</name>
</gene>
<evidence type="ECO:0000313" key="2">
    <source>
        <dbReference type="EMBL" id="KHK92867.1"/>
    </source>
</evidence>
<keyword evidence="3" id="KW-1185">Reference proteome</keyword>
<keyword evidence="1" id="KW-0812">Transmembrane</keyword>
<dbReference type="AlphaFoldDB" id="A0A0B1ZUQ8"/>
<dbReference type="EMBL" id="JTDI01000001">
    <property type="protein sequence ID" value="KHK92867.1"/>
    <property type="molecule type" value="Genomic_DNA"/>
</dbReference>
<name>A0A0B1ZUQ8_9SPHN</name>
<reference evidence="2 3" key="1">
    <citation type="submission" date="2014-10" db="EMBL/GenBank/DDBJ databases">
        <title>Genome sequence of Novosphingobium malaysiense MUSC 273(T).</title>
        <authorList>
            <person name="Lee L.-H."/>
        </authorList>
    </citation>
    <scope>NUCLEOTIDE SEQUENCE [LARGE SCALE GENOMIC DNA]</scope>
    <source>
        <strain evidence="2 3">MUSC 273</strain>
    </source>
</reference>
<dbReference type="InterPro" id="IPR025060">
    <property type="entry name" value="DUF3999"/>
</dbReference>
<evidence type="ECO:0008006" key="4">
    <source>
        <dbReference type="Google" id="ProtNLM"/>
    </source>
</evidence>
<organism evidence="2 3">
    <name type="scientific">Novosphingobium malaysiense</name>
    <dbReference type="NCBI Taxonomy" id="1348853"/>
    <lineage>
        <taxon>Bacteria</taxon>
        <taxon>Pseudomonadati</taxon>
        <taxon>Pseudomonadota</taxon>
        <taxon>Alphaproteobacteria</taxon>
        <taxon>Sphingomonadales</taxon>
        <taxon>Sphingomonadaceae</taxon>
        <taxon>Novosphingobium</taxon>
    </lineage>
</organism>
<keyword evidence="1" id="KW-1133">Transmembrane helix</keyword>